<evidence type="ECO:0000313" key="2">
    <source>
        <dbReference type="EMBL" id="CAI5456241.1"/>
    </source>
</evidence>
<keyword evidence="1" id="KW-0732">Signal</keyword>
<gene>
    <name evidence="2" type="ORF">CAMP_LOCUS18878</name>
</gene>
<protein>
    <submittedName>
        <fullName evidence="2">Uncharacterized protein</fullName>
    </submittedName>
</protein>
<evidence type="ECO:0000256" key="1">
    <source>
        <dbReference type="SAM" id="SignalP"/>
    </source>
</evidence>
<organism evidence="2 3">
    <name type="scientific">Caenorhabditis angaria</name>
    <dbReference type="NCBI Taxonomy" id="860376"/>
    <lineage>
        <taxon>Eukaryota</taxon>
        <taxon>Metazoa</taxon>
        <taxon>Ecdysozoa</taxon>
        <taxon>Nematoda</taxon>
        <taxon>Chromadorea</taxon>
        <taxon>Rhabditida</taxon>
        <taxon>Rhabditina</taxon>
        <taxon>Rhabditomorpha</taxon>
        <taxon>Rhabditoidea</taxon>
        <taxon>Rhabditidae</taxon>
        <taxon>Peloderinae</taxon>
        <taxon>Caenorhabditis</taxon>
    </lineage>
</organism>
<sequence length="151" mass="18424">MQFHIIFVVFFTVIIFSNCHVDDPPNIDKVLLKTVKRYEKELRDLSSDRHFGDIYRCTHPLIEYIFREQRHLQYFEGNVNISFFQALRASKYVLFDGFDKSQVPKMKKWMNGDIDVTYRKQPDGRLFYYDLEKNDKCPFNYVIRSYTHEWR</sequence>
<comment type="caution">
    <text evidence="2">The sequence shown here is derived from an EMBL/GenBank/DDBJ whole genome shotgun (WGS) entry which is preliminary data.</text>
</comment>
<reference evidence="2" key="1">
    <citation type="submission" date="2022-11" db="EMBL/GenBank/DDBJ databases">
        <authorList>
            <person name="Kikuchi T."/>
        </authorList>
    </citation>
    <scope>NUCLEOTIDE SEQUENCE</scope>
    <source>
        <strain evidence="2">PS1010</strain>
    </source>
</reference>
<dbReference type="AlphaFoldDB" id="A0A9P1J481"/>
<keyword evidence="3" id="KW-1185">Reference proteome</keyword>
<feature type="chain" id="PRO_5040252766" evidence="1">
    <location>
        <begin position="20"/>
        <end position="151"/>
    </location>
</feature>
<proteinExistence type="predicted"/>
<accession>A0A9P1J481</accession>
<dbReference type="Proteomes" id="UP001152747">
    <property type="component" value="Unassembled WGS sequence"/>
</dbReference>
<evidence type="ECO:0000313" key="3">
    <source>
        <dbReference type="Proteomes" id="UP001152747"/>
    </source>
</evidence>
<name>A0A9P1J481_9PELO</name>
<dbReference type="EMBL" id="CANHGI010000006">
    <property type="protein sequence ID" value="CAI5456241.1"/>
    <property type="molecule type" value="Genomic_DNA"/>
</dbReference>
<feature type="signal peptide" evidence="1">
    <location>
        <begin position="1"/>
        <end position="19"/>
    </location>
</feature>